<name>A0A1F6MRE1_9BACT</name>
<gene>
    <name evidence="2" type="ORF">A3C90_02150</name>
</gene>
<sequence length="157" mass="17133">MPLISKKKNVRALYHAKEAVRRMVNGKWGNIALIILLAAALVGFVWSFLNYQKTKARFASISAPVGETENTPEAVHELLGQVRRHMLLPNDVDPIVARINDAAGLAAAQAFYKDAQSGDVILVYPEKAIIYSPSRDIIVNTGPVIFERPPALDAAGD</sequence>
<comment type="caution">
    <text evidence="2">The sequence shown here is derived from an EMBL/GenBank/DDBJ whole genome shotgun (WGS) entry which is preliminary data.</text>
</comment>
<evidence type="ECO:0000313" key="3">
    <source>
        <dbReference type="Proteomes" id="UP000177457"/>
    </source>
</evidence>
<reference evidence="2 3" key="1">
    <citation type="journal article" date="2016" name="Nat. Commun.">
        <title>Thousands of microbial genomes shed light on interconnected biogeochemical processes in an aquifer system.</title>
        <authorList>
            <person name="Anantharaman K."/>
            <person name="Brown C.T."/>
            <person name="Hug L.A."/>
            <person name="Sharon I."/>
            <person name="Castelle C.J."/>
            <person name="Probst A.J."/>
            <person name="Thomas B.C."/>
            <person name="Singh A."/>
            <person name="Wilkins M.J."/>
            <person name="Karaoz U."/>
            <person name="Brodie E.L."/>
            <person name="Williams K.H."/>
            <person name="Hubbard S.S."/>
            <person name="Banfield J.F."/>
        </authorList>
    </citation>
    <scope>NUCLEOTIDE SEQUENCE [LARGE SCALE GENOMIC DNA]</scope>
</reference>
<feature type="transmembrane region" description="Helical" evidence="1">
    <location>
        <begin position="28"/>
        <end position="49"/>
    </location>
</feature>
<dbReference type="EMBL" id="MFQE01000006">
    <property type="protein sequence ID" value="OGH73993.1"/>
    <property type="molecule type" value="Genomic_DNA"/>
</dbReference>
<keyword evidence="1" id="KW-0472">Membrane</keyword>
<protein>
    <submittedName>
        <fullName evidence="2">Uncharacterized protein</fullName>
    </submittedName>
</protein>
<dbReference type="Proteomes" id="UP000177457">
    <property type="component" value="Unassembled WGS sequence"/>
</dbReference>
<keyword evidence="1" id="KW-0812">Transmembrane</keyword>
<dbReference type="AlphaFoldDB" id="A0A1F6MRE1"/>
<evidence type="ECO:0000256" key="1">
    <source>
        <dbReference type="SAM" id="Phobius"/>
    </source>
</evidence>
<keyword evidence="1" id="KW-1133">Transmembrane helix</keyword>
<evidence type="ECO:0000313" key="2">
    <source>
        <dbReference type="EMBL" id="OGH73993.1"/>
    </source>
</evidence>
<organism evidence="2 3">
    <name type="scientific">Candidatus Magasanikbacteria bacterium RIFCSPHIGHO2_02_FULL_51_14</name>
    <dbReference type="NCBI Taxonomy" id="1798683"/>
    <lineage>
        <taxon>Bacteria</taxon>
        <taxon>Candidatus Magasanikiibacteriota</taxon>
    </lineage>
</organism>
<accession>A0A1F6MRE1</accession>
<proteinExistence type="predicted"/>